<dbReference type="PATRIC" id="fig|1121405.3.peg.2695"/>
<dbReference type="Proteomes" id="UP000014977">
    <property type="component" value="Unassembled WGS sequence"/>
</dbReference>
<dbReference type="STRING" id="897.B2D07_05055"/>
<keyword evidence="9" id="KW-1185">Reference proteome</keyword>
<evidence type="ECO:0000256" key="5">
    <source>
        <dbReference type="ARBA" id="ARBA00022842"/>
    </source>
</evidence>
<evidence type="ECO:0000256" key="2">
    <source>
        <dbReference type="ARBA" id="ARBA00006706"/>
    </source>
</evidence>
<comment type="caution">
    <text evidence="8">The sequence shown here is derived from an EMBL/GenBank/DDBJ whole genome shotgun (WGS) entry which is preliminary data.</text>
</comment>
<name>S7TPP1_DESML</name>
<dbReference type="eggNOG" id="COG0142">
    <property type="taxonomic scope" value="Bacteria"/>
</dbReference>
<dbReference type="AlphaFoldDB" id="S7TPP1"/>
<dbReference type="GO" id="GO:0005737">
    <property type="term" value="C:cytoplasm"/>
    <property type="evidence" value="ECO:0007669"/>
    <property type="project" value="UniProtKB-ARBA"/>
</dbReference>
<comment type="similarity">
    <text evidence="2 7">Belongs to the FPP/GGPP synthase family.</text>
</comment>
<evidence type="ECO:0000256" key="4">
    <source>
        <dbReference type="ARBA" id="ARBA00022723"/>
    </source>
</evidence>
<dbReference type="Gene3D" id="1.10.600.10">
    <property type="entry name" value="Farnesyl Diphosphate Synthase"/>
    <property type="match status" value="1"/>
</dbReference>
<keyword evidence="6" id="KW-0414">Isoprene biosynthesis</keyword>
<dbReference type="PANTHER" id="PTHR43281:SF1">
    <property type="entry name" value="FARNESYL DIPHOSPHATE SYNTHASE"/>
    <property type="match status" value="1"/>
</dbReference>
<dbReference type="CDD" id="cd00685">
    <property type="entry name" value="Trans_IPPS_HT"/>
    <property type="match status" value="1"/>
</dbReference>
<dbReference type="InterPro" id="IPR000092">
    <property type="entry name" value="Polyprenyl_synt"/>
</dbReference>
<sequence>MFDLKRYLAEKRRTVNAALDRLCGEADSPFRIVQAMRYSLLAEGKRLRPILCIAAAEAVGGGETHALIPACALEMIHTYSLIHDDLPAMDNDDLRRGRPTNHIQFDEATALLAGDALLTMAFEVLAEGAEQEGPDPTRRLKVIREIAVAAGCKGMIEGQMRDLAAEGLVLDATSLEAMHSLKTGALIRASVAAGAISGGADADRINALLHYADRIGLAFQVTDDLLNVEGDPLVMGKAVGTDRNRGKSTYPALMGLEGSRRFSHELIQEALAAISQFDDRSEPLRAIAGYILHRKR</sequence>
<evidence type="ECO:0000256" key="3">
    <source>
        <dbReference type="ARBA" id="ARBA00022679"/>
    </source>
</evidence>
<dbReference type="InterPro" id="IPR033749">
    <property type="entry name" value="Polyprenyl_synt_CS"/>
</dbReference>
<dbReference type="EMBL" id="ATHJ01000094">
    <property type="protein sequence ID" value="EPR38901.1"/>
    <property type="molecule type" value="Genomic_DNA"/>
</dbReference>
<keyword evidence="5" id="KW-0460">Magnesium</keyword>
<keyword evidence="4" id="KW-0479">Metal-binding</keyword>
<evidence type="ECO:0000313" key="9">
    <source>
        <dbReference type="Proteomes" id="UP000014977"/>
    </source>
</evidence>
<evidence type="ECO:0000256" key="7">
    <source>
        <dbReference type="RuleBase" id="RU004466"/>
    </source>
</evidence>
<evidence type="ECO:0000313" key="8">
    <source>
        <dbReference type="EMBL" id="EPR38901.1"/>
    </source>
</evidence>
<dbReference type="FunFam" id="1.10.600.10:FF:000001">
    <property type="entry name" value="Geranylgeranyl diphosphate synthase"/>
    <property type="match status" value="1"/>
</dbReference>
<dbReference type="SFLD" id="SFLDG01017">
    <property type="entry name" value="Polyprenyl_Transferase_Like"/>
    <property type="match status" value="1"/>
</dbReference>
<dbReference type="GO" id="GO:0016114">
    <property type="term" value="P:terpenoid biosynthetic process"/>
    <property type="evidence" value="ECO:0007669"/>
    <property type="project" value="UniProtKB-ARBA"/>
</dbReference>
<dbReference type="RefSeq" id="WP_020876973.1">
    <property type="nucleotide sequence ID" value="NZ_ATHJ01000094.1"/>
</dbReference>
<dbReference type="SUPFAM" id="SSF48576">
    <property type="entry name" value="Terpenoid synthases"/>
    <property type="match status" value="1"/>
</dbReference>
<organism evidence="8 9">
    <name type="scientific">Desulfococcus multivorans DSM 2059</name>
    <dbReference type="NCBI Taxonomy" id="1121405"/>
    <lineage>
        <taxon>Bacteria</taxon>
        <taxon>Pseudomonadati</taxon>
        <taxon>Thermodesulfobacteriota</taxon>
        <taxon>Desulfobacteria</taxon>
        <taxon>Desulfobacterales</taxon>
        <taxon>Desulfococcaceae</taxon>
        <taxon>Desulfococcus</taxon>
    </lineage>
</organism>
<dbReference type="Pfam" id="PF00348">
    <property type="entry name" value="polyprenyl_synt"/>
    <property type="match status" value="1"/>
</dbReference>
<reference evidence="8 9" key="1">
    <citation type="journal article" date="2013" name="Genome Announc.">
        <title>Draft genome sequences for three mercury-methylating, sulfate-reducing bacteria.</title>
        <authorList>
            <person name="Brown S.D."/>
            <person name="Hurt R.A.Jr."/>
            <person name="Gilmour C.C."/>
            <person name="Elias D.A."/>
        </authorList>
    </citation>
    <scope>NUCLEOTIDE SEQUENCE [LARGE SCALE GENOMIC DNA]</scope>
    <source>
        <strain evidence="8 9">DSM 2059</strain>
    </source>
</reference>
<dbReference type="PROSITE" id="PS00444">
    <property type="entry name" value="POLYPRENYL_SYNTHASE_2"/>
    <property type="match status" value="1"/>
</dbReference>
<gene>
    <name evidence="8" type="ORF">dsmv_0311</name>
</gene>
<accession>S7TPP1</accession>
<keyword evidence="3 7" id="KW-0808">Transferase</keyword>
<dbReference type="OrthoDB" id="9805316at2"/>
<protein>
    <submittedName>
        <fullName evidence="8">Polyprenyl synthetase</fullName>
    </submittedName>
</protein>
<dbReference type="NCBIfam" id="NF045485">
    <property type="entry name" value="FPPsyn"/>
    <property type="match status" value="1"/>
</dbReference>
<proteinExistence type="inferred from homology"/>
<dbReference type="SFLD" id="SFLDS00005">
    <property type="entry name" value="Isoprenoid_Synthase_Type_I"/>
    <property type="match status" value="1"/>
</dbReference>
<evidence type="ECO:0000256" key="6">
    <source>
        <dbReference type="ARBA" id="ARBA00023229"/>
    </source>
</evidence>
<evidence type="ECO:0000256" key="1">
    <source>
        <dbReference type="ARBA" id="ARBA00001946"/>
    </source>
</evidence>
<dbReference type="PANTHER" id="PTHR43281">
    <property type="entry name" value="FARNESYL DIPHOSPHATE SYNTHASE"/>
    <property type="match status" value="1"/>
</dbReference>
<dbReference type="PROSITE" id="PS00723">
    <property type="entry name" value="POLYPRENYL_SYNTHASE_1"/>
    <property type="match status" value="1"/>
</dbReference>
<dbReference type="InterPro" id="IPR053378">
    <property type="entry name" value="Prenyl_diphosphate_synthase"/>
</dbReference>
<dbReference type="InterPro" id="IPR008949">
    <property type="entry name" value="Isoprenoid_synthase_dom_sf"/>
</dbReference>
<dbReference type="GO" id="GO:0046872">
    <property type="term" value="F:metal ion binding"/>
    <property type="evidence" value="ECO:0007669"/>
    <property type="project" value="UniProtKB-KW"/>
</dbReference>
<dbReference type="GO" id="GO:0004659">
    <property type="term" value="F:prenyltransferase activity"/>
    <property type="evidence" value="ECO:0007669"/>
    <property type="project" value="InterPro"/>
</dbReference>
<comment type="cofactor">
    <cofactor evidence="1">
        <name>Mg(2+)</name>
        <dbReference type="ChEBI" id="CHEBI:18420"/>
    </cofactor>
</comment>